<reference evidence="3" key="1">
    <citation type="journal article" date="2021" name="Nat. Commun.">
        <title>Genomic analyses provide insights into spinach domestication and the genetic basis of agronomic traits.</title>
        <authorList>
            <person name="Cai X."/>
            <person name="Sun X."/>
            <person name="Xu C."/>
            <person name="Sun H."/>
            <person name="Wang X."/>
            <person name="Ge C."/>
            <person name="Zhang Z."/>
            <person name="Wang Q."/>
            <person name="Fei Z."/>
            <person name="Jiao C."/>
            <person name="Wang Q."/>
        </authorList>
    </citation>
    <scope>NUCLEOTIDE SEQUENCE [LARGE SCALE GENOMIC DNA]</scope>
    <source>
        <strain evidence="3">cv. Varoflay</strain>
    </source>
</reference>
<feature type="compositionally biased region" description="Basic and acidic residues" evidence="1">
    <location>
        <begin position="503"/>
        <end position="516"/>
    </location>
</feature>
<accession>A0ABM3RP96</accession>
<name>A0ABM3RP96_SPIOL</name>
<dbReference type="InterPro" id="IPR005162">
    <property type="entry name" value="Retrotrans_gag_dom"/>
</dbReference>
<organism evidence="3 4">
    <name type="scientific">Spinacia oleracea</name>
    <name type="common">Spinach</name>
    <dbReference type="NCBI Taxonomy" id="3562"/>
    <lineage>
        <taxon>Eukaryota</taxon>
        <taxon>Viridiplantae</taxon>
        <taxon>Streptophyta</taxon>
        <taxon>Embryophyta</taxon>
        <taxon>Tracheophyta</taxon>
        <taxon>Spermatophyta</taxon>
        <taxon>Magnoliopsida</taxon>
        <taxon>eudicotyledons</taxon>
        <taxon>Gunneridae</taxon>
        <taxon>Pentapetalae</taxon>
        <taxon>Caryophyllales</taxon>
        <taxon>Chenopodiaceae</taxon>
        <taxon>Chenopodioideae</taxon>
        <taxon>Anserineae</taxon>
        <taxon>Spinacia</taxon>
    </lineage>
</organism>
<feature type="region of interest" description="Disordered" evidence="1">
    <location>
        <begin position="501"/>
        <end position="539"/>
    </location>
</feature>
<dbReference type="RefSeq" id="XP_056697442.1">
    <property type="nucleotide sequence ID" value="XM_056841464.1"/>
</dbReference>
<feature type="domain" description="Retrotransposon gag" evidence="2">
    <location>
        <begin position="13"/>
        <end position="104"/>
    </location>
</feature>
<evidence type="ECO:0000313" key="3">
    <source>
        <dbReference type="Proteomes" id="UP000813463"/>
    </source>
</evidence>
<dbReference type="SUPFAM" id="SSF50630">
    <property type="entry name" value="Acid proteases"/>
    <property type="match status" value="1"/>
</dbReference>
<protein>
    <recommendedName>
        <fullName evidence="2">Retrotransposon gag domain-containing protein</fullName>
    </recommendedName>
</protein>
<feature type="region of interest" description="Disordered" evidence="1">
    <location>
        <begin position="272"/>
        <end position="291"/>
    </location>
</feature>
<dbReference type="PANTHER" id="PTHR33223">
    <property type="entry name" value="CCHC-TYPE DOMAIN-CONTAINING PROTEIN"/>
    <property type="match status" value="1"/>
</dbReference>
<keyword evidence="3" id="KW-1185">Reference proteome</keyword>
<feature type="compositionally biased region" description="Polar residues" evidence="1">
    <location>
        <begin position="517"/>
        <end position="529"/>
    </location>
</feature>
<dbReference type="InterPro" id="IPR021109">
    <property type="entry name" value="Peptidase_aspartic_dom_sf"/>
</dbReference>
<dbReference type="Pfam" id="PF03732">
    <property type="entry name" value="Retrotrans_gag"/>
    <property type="match status" value="1"/>
</dbReference>
<dbReference type="Gene3D" id="2.40.70.10">
    <property type="entry name" value="Acid Proteases"/>
    <property type="match status" value="1"/>
</dbReference>
<dbReference type="Proteomes" id="UP000813463">
    <property type="component" value="Chromosome 4"/>
</dbReference>
<evidence type="ECO:0000259" key="2">
    <source>
        <dbReference type="Pfam" id="PF03732"/>
    </source>
</evidence>
<gene>
    <name evidence="4" type="primary">LOC130471388</name>
</gene>
<reference evidence="4" key="2">
    <citation type="submission" date="2025-08" db="UniProtKB">
        <authorList>
            <consortium name="RefSeq"/>
        </authorList>
    </citation>
    <scope>IDENTIFICATION</scope>
    <source>
        <tissue evidence="4">Leaf</tissue>
    </source>
</reference>
<evidence type="ECO:0000313" key="4">
    <source>
        <dbReference type="RefSeq" id="XP_056697442.1"/>
    </source>
</evidence>
<sequence>MYVQGTTDSTWCKYFPGTLKGVASKWFERLPAGTIRSFSELELLFSTRFMAHKEEKKTSMHLSRIQQGKDKSLRSYVKRFNLEAGQIPDLPDGVAFDKFIRGLKKVSFKFDLVKKSVRTMAEVLDEAEAFIHTTEICSVPKEPRGSDIAKPTAKNEKIEKKSLPNGTWAIARELDRAPGASGQKRSRTYDRERFEYNTDMYTILMDVGSKYEIDRPFLLKLPPESRDPKLYCHFHSDIGHDTKECKSLKRALDGLAAKGFLKSYISRNTGGSKKPFYKKNKSPPSEEDGNRTNLEFVAVISGGLAAGGPTMRGQKDYAKRLGQVMLSGKATADPFHKVEIGEADRGKIAIPHDDPLVIELKVANLRVRRILVDTGSSCDIISLECLNRLRHDSSKIEKIHYPIIGFGGSVIHPVGIISLPLRMGNKKESRQMDVRFLIVKDLTAYNIILERPTLNRAKAVIVIHLMLLKFVCDDGSVSTIHGDQQQAKDCYLTTLSPEAWGSGEEKDVLGNKRKCGDTQSKSLKETLTISAAHMDERRP</sequence>
<evidence type="ECO:0000256" key="1">
    <source>
        <dbReference type="SAM" id="MobiDB-lite"/>
    </source>
</evidence>
<proteinExistence type="predicted"/>
<dbReference type="GeneID" id="130471388"/>
<dbReference type="PANTHER" id="PTHR33223:SF10">
    <property type="entry name" value="AMINOTRANSFERASE-LIKE PLANT MOBILE DOMAIN-CONTAINING PROTEIN"/>
    <property type="match status" value="1"/>
</dbReference>
<dbReference type="CDD" id="cd00303">
    <property type="entry name" value="retropepsin_like"/>
    <property type="match status" value="1"/>
</dbReference>